<sequence>MAEENKIQDAEIISTTPAPAVPEVEVINASGEEPKKEEKPADQKEPPKETQPQVVVKKDRGISFFVGFILLTVLSIVFFFIPGITLVYLVSLVAAISAPVAWMFGALLSVIIWLLFKLKIKGFKKSFFWYIGLCVILTFILTVITVATSVKIWGTIFALLCGGSN</sequence>
<keyword evidence="4" id="KW-1185">Reference proteome</keyword>
<dbReference type="Proteomes" id="UP000245523">
    <property type="component" value="Unassembled WGS sequence"/>
</dbReference>
<reference evidence="3 4" key="1">
    <citation type="submission" date="2018-05" db="EMBL/GenBank/DDBJ databases">
        <title>Animal gut microbial communities from fecal samples from Wisconsin, USA.</title>
        <authorList>
            <person name="Neumann A."/>
        </authorList>
    </citation>
    <scope>NUCLEOTIDE SEQUENCE [LARGE SCALE GENOMIC DNA]</scope>
    <source>
        <strain evidence="3 4">UWS4</strain>
    </source>
</reference>
<dbReference type="Gene3D" id="1.20.1250.20">
    <property type="entry name" value="MFS general substrate transporter like domains"/>
    <property type="match status" value="1"/>
</dbReference>
<evidence type="ECO:0000256" key="2">
    <source>
        <dbReference type="SAM" id="Phobius"/>
    </source>
</evidence>
<feature type="region of interest" description="Disordered" evidence="1">
    <location>
        <begin position="1"/>
        <end position="53"/>
    </location>
</feature>
<keyword evidence="2" id="KW-0472">Membrane</keyword>
<organism evidence="3 4">
    <name type="scientific">Hallerella porci</name>
    <dbReference type="NCBI Taxonomy" id="1945871"/>
    <lineage>
        <taxon>Bacteria</taxon>
        <taxon>Pseudomonadati</taxon>
        <taxon>Fibrobacterota</taxon>
        <taxon>Fibrobacteria</taxon>
        <taxon>Fibrobacterales</taxon>
        <taxon>Fibrobacteraceae</taxon>
        <taxon>Hallerella</taxon>
    </lineage>
</organism>
<feature type="transmembrane region" description="Helical" evidence="2">
    <location>
        <begin position="127"/>
        <end position="150"/>
    </location>
</feature>
<feature type="transmembrane region" description="Helical" evidence="2">
    <location>
        <begin position="87"/>
        <end position="115"/>
    </location>
</feature>
<evidence type="ECO:0000313" key="3">
    <source>
        <dbReference type="EMBL" id="PWK94494.1"/>
    </source>
</evidence>
<name>A0ABX5LJ64_9BACT</name>
<feature type="compositionally biased region" description="Basic and acidic residues" evidence="1">
    <location>
        <begin position="32"/>
        <end position="48"/>
    </location>
</feature>
<evidence type="ECO:0000256" key="1">
    <source>
        <dbReference type="SAM" id="MobiDB-lite"/>
    </source>
</evidence>
<feature type="transmembrane region" description="Helical" evidence="2">
    <location>
        <begin position="62"/>
        <end position="81"/>
    </location>
</feature>
<comment type="caution">
    <text evidence="3">The sequence shown here is derived from an EMBL/GenBank/DDBJ whole genome shotgun (WGS) entry which is preliminary data.</text>
</comment>
<dbReference type="RefSeq" id="WP_106199245.1">
    <property type="nucleotide sequence ID" value="NZ_JAXEIU010000058.1"/>
</dbReference>
<keyword evidence="2" id="KW-1133">Transmembrane helix</keyword>
<dbReference type="SUPFAM" id="SSF103473">
    <property type="entry name" value="MFS general substrate transporter"/>
    <property type="match status" value="1"/>
</dbReference>
<protein>
    <submittedName>
        <fullName evidence="3">Uncharacterized protein</fullName>
    </submittedName>
</protein>
<keyword evidence="2" id="KW-0812">Transmembrane</keyword>
<dbReference type="InterPro" id="IPR036259">
    <property type="entry name" value="MFS_trans_sf"/>
</dbReference>
<accession>A0ABX5LJ64</accession>
<evidence type="ECO:0000313" key="4">
    <source>
        <dbReference type="Proteomes" id="UP000245523"/>
    </source>
</evidence>
<gene>
    <name evidence="3" type="ORF">B0H50_12126</name>
</gene>
<proteinExistence type="predicted"/>
<dbReference type="EMBL" id="QGHD01000021">
    <property type="protein sequence ID" value="PWK94494.1"/>
    <property type="molecule type" value="Genomic_DNA"/>
</dbReference>